<evidence type="ECO:0000313" key="4">
    <source>
        <dbReference type="Proteomes" id="UP000287651"/>
    </source>
</evidence>
<name>A0A426Y9L1_ENSVE</name>
<dbReference type="PANTHER" id="PTHR47841">
    <property type="entry name" value="DIACYLGLYCEROL KINASE THETA-LIKE-RELATED"/>
    <property type="match status" value="1"/>
</dbReference>
<gene>
    <name evidence="3" type="ORF">B296_00033041</name>
</gene>
<dbReference type="Pfam" id="PF03107">
    <property type="entry name" value="C1_2"/>
    <property type="match status" value="1"/>
</dbReference>
<dbReference type="SUPFAM" id="SSF57889">
    <property type="entry name" value="Cysteine-rich domain"/>
    <property type="match status" value="1"/>
</dbReference>
<sequence>MGWCDFDLHESCAKCPQSISCSMHCHSLTLTQSGGCRTCSVCCQATSQLVYQCGPCGFVAHPLCVQGRRC</sequence>
<dbReference type="InterPro" id="IPR046349">
    <property type="entry name" value="C1-like_sf"/>
</dbReference>
<keyword evidence="1" id="KW-0677">Repeat</keyword>
<dbReference type="AlphaFoldDB" id="A0A426Y9L1"/>
<evidence type="ECO:0000313" key="3">
    <source>
        <dbReference type="EMBL" id="RRT48386.1"/>
    </source>
</evidence>
<dbReference type="PANTHER" id="PTHR47841:SF7">
    <property type="entry name" value="CYSTEINE_HISTIDINE-RICH C1 DOMAIN PROTEIN"/>
    <property type="match status" value="1"/>
</dbReference>
<proteinExistence type="predicted"/>
<dbReference type="InterPro" id="IPR004146">
    <property type="entry name" value="DC1"/>
</dbReference>
<comment type="caution">
    <text evidence="3">The sequence shown here is derived from an EMBL/GenBank/DDBJ whole genome shotgun (WGS) entry which is preliminary data.</text>
</comment>
<evidence type="ECO:0000259" key="2">
    <source>
        <dbReference type="Pfam" id="PF03107"/>
    </source>
</evidence>
<evidence type="ECO:0000256" key="1">
    <source>
        <dbReference type="ARBA" id="ARBA00022737"/>
    </source>
</evidence>
<reference evidence="3 4" key="1">
    <citation type="journal article" date="2014" name="Agronomy (Basel)">
        <title>A Draft Genome Sequence for Ensete ventricosum, the Drought-Tolerant Tree Against Hunger.</title>
        <authorList>
            <person name="Harrison J."/>
            <person name="Moore K.A."/>
            <person name="Paszkiewicz K."/>
            <person name="Jones T."/>
            <person name="Grant M."/>
            <person name="Ambacheew D."/>
            <person name="Muzemil S."/>
            <person name="Studholme D.J."/>
        </authorList>
    </citation>
    <scope>NUCLEOTIDE SEQUENCE [LARGE SCALE GENOMIC DNA]</scope>
</reference>
<accession>A0A426Y9L1</accession>
<dbReference type="Proteomes" id="UP000287651">
    <property type="component" value="Unassembled WGS sequence"/>
</dbReference>
<dbReference type="EMBL" id="AMZH03013990">
    <property type="protein sequence ID" value="RRT48386.1"/>
    <property type="molecule type" value="Genomic_DNA"/>
</dbReference>
<organism evidence="3 4">
    <name type="scientific">Ensete ventricosum</name>
    <name type="common">Abyssinian banana</name>
    <name type="synonym">Musa ensete</name>
    <dbReference type="NCBI Taxonomy" id="4639"/>
    <lineage>
        <taxon>Eukaryota</taxon>
        <taxon>Viridiplantae</taxon>
        <taxon>Streptophyta</taxon>
        <taxon>Embryophyta</taxon>
        <taxon>Tracheophyta</taxon>
        <taxon>Spermatophyta</taxon>
        <taxon>Magnoliopsida</taxon>
        <taxon>Liliopsida</taxon>
        <taxon>Zingiberales</taxon>
        <taxon>Musaceae</taxon>
        <taxon>Ensete</taxon>
    </lineage>
</organism>
<feature type="domain" description="DC1" evidence="2">
    <location>
        <begin position="24"/>
        <end position="65"/>
    </location>
</feature>
<protein>
    <recommendedName>
        <fullName evidence="2">DC1 domain-containing protein</fullName>
    </recommendedName>
</protein>